<reference evidence="2" key="1">
    <citation type="submission" date="2014-11" db="EMBL/GenBank/DDBJ databases">
        <authorList>
            <person name="Amaro Gonzalez C."/>
        </authorList>
    </citation>
    <scope>NUCLEOTIDE SEQUENCE</scope>
</reference>
<evidence type="ECO:0000313" key="2">
    <source>
        <dbReference type="EMBL" id="JAH19165.1"/>
    </source>
</evidence>
<name>A0A0E9QSA8_ANGAN</name>
<dbReference type="EMBL" id="GBXM01089412">
    <property type="protein sequence ID" value="JAH19165.1"/>
    <property type="molecule type" value="Transcribed_RNA"/>
</dbReference>
<keyword evidence="1" id="KW-0812">Transmembrane</keyword>
<feature type="transmembrane region" description="Helical" evidence="1">
    <location>
        <begin position="12"/>
        <end position="34"/>
    </location>
</feature>
<keyword evidence="1" id="KW-1133">Transmembrane helix</keyword>
<dbReference type="AlphaFoldDB" id="A0A0E9QSA8"/>
<protein>
    <submittedName>
        <fullName evidence="2">Uncharacterized protein</fullName>
    </submittedName>
</protein>
<proteinExistence type="predicted"/>
<evidence type="ECO:0000256" key="1">
    <source>
        <dbReference type="SAM" id="Phobius"/>
    </source>
</evidence>
<sequence>MAKSYKLQQFKATRNICSAVMITAILSMVLLFRWKLQCKGSFLLLIMNI</sequence>
<accession>A0A0E9QSA8</accession>
<reference evidence="2" key="2">
    <citation type="journal article" date="2015" name="Fish Shellfish Immunol.">
        <title>Early steps in the European eel (Anguilla anguilla)-Vibrio vulnificus interaction in the gills: Role of the RtxA13 toxin.</title>
        <authorList>
            <person name="Callol A."/>
            <person name="Pajuelo D."/>
            <person name="Ebbesson L."/>
            <person name="Teles M."/>
            <person name="MacKenzie S."/>
            <person name="Amaro C."/>
        </authorList>
    </citation>
    <scope>NUCLEOTIDE SEQUENCE</scope>
</reference>
<keyword evidence="1" id="KW-0472">Membrane</keyword>
<organism evidence="2">
    <name type="scientific">Anguilla anguilla</name>
    <name type="common">European freshwater eel</name>
    <name type="synonym">Muraena anguilla</name>
    <dbReference type="NCBI Taxonomy" id="7936"/>
    <lineage>
        <taxon>Eukaryota</taxon>
        <taxon>Metazoa</taxon>
        <taxon>Chordata</taxon>
        <taxon>Craniata</taxon>
        <taxon>Vertebrata</taxon>
        <taxon>Euteleostomi</taxon>
        <taxon>Actinopterygii</taxon>
        <taxon>Neopterygii</taxon>
        <taxon>Teleostei</taxon>
        <taxon>Anguilliformes</taxon>
        <taxon>Anguillidae</taxon>
        <taxon>Anguilla</taxon>
    </lineage>
</organism>